<dbReference type="GO" id="GO:0000719">
    <property type="term" value="P:photoreactive repair"/>
    <property type="evidence" value="ECO:0007669"/>
    <property type="project" value="UniProtKB-ARBA"/>
</dbReference>
<comment type="caution">
    <text evidence="12">The sequence shown here is derived from an EMBL/GenBank/DDBJ whole genome shotgun (WGS) entry which is preliminary data.</text>
</comment>
<dbReference type="Pfam" id="PF00875">
    <property type="entry name" value="DNA_photolyase"/>
    <property type="match status" value="1"/>
</dbReference>
<keyword evidence="5 8" id="KW-0274">FAD</keyword>
<keyword evidence="12" id="KW-0456">Lyase</keyword>
<comment type="cofactor">
    <cofactor evidence="8">
        <name>FAD</name>
        <dbReference type="ChEBI" id="CHEBI:57692"/>
    </cofactor>
    <text evidence="8">Binds 1 FAD per subunit.</text>
</comment>
<evidence type="ECO:0000256" key="10">
    <source>
        <dbReference type="RuleBase" id="RU004182"/>
    </source>
</evidence>
<dbReference type="GO" id="GO:0003677">
    <property type="term" value="F:DNA binding"/>
    <property type="evidence" value="ECO:0007669"/>
    <property type="project" value="TreeGrafter"/>
</dbReference>
<dbReference type="AlphaFoldDB" id="A0A7Y3RN83"/>
<feature type="domain" description="Photolyase/cryptochrome alpha/beta" evidence="11">
    <location>
        <begin position="4"/>
        <end position="132"/>
    </location>
</feature>
<dbReference type="EMBL" id="JABFCX010000002">
    <property type="protein sequence ID" value="NNU16392.1"/>
    <property type="molecule type" value="Genomic_DNA"/>
</dbReference>
<dbReference type="Gene3D" id="1.25.40.80">
    <property type="match status" value="1"/>
</dbReference>
<feature type="site" description="Electron transfer via tryptophanyl radical" evidence="9">
    <location>
        <position position="363"/>
    </location>
</feature>
<evidence type="ECO:0000256" key="9">
    <source>
        <dbReference type="PIRSR" id="PIRSR602081-2"/>
    </source>
</evidence>
<dbReference type="SUPFAM" id="SSF48173">
    <property type="entry name" value="Cryptochrome/photolyase FAD-binding domain"/>
    <property type="match status" value="1"/>
</dbReference>
<dbReference type="PRINTS" id="PR00147">
    <property type="entry name" value="DNAPHOTLYASE"/>
</dbReference>
<feature type="binding site" evidence="8">
    <location>
        <position position="226"/>
    </location>
    <ligand>
        <name>FAD</name>
        <dbReference type="ChEBI" id="CHEBI:57692"/>
    </ligand>
</feature>
<dbReference type="GO" id="GO:0003904">
    <property type="term" value="F:deoxyribodipyrimidine photo-lyase activity"/>
    <property type="evidence" value="ECO:0007669"/>
    <property type="project" value="UniProtKB-EC"/>
</dbReference>
<dbReference type="GO" id="GO:0009416">
    <property type="term" value="P:response to light stimulus"/>
    <property type="evidence" value="ECO:0007669"/>
    <property type="project" value="TreeGrafter"/>
</dbReference>
<organism evidence="12 13">
    <name type="scientific">Parvularcula mediterranea</name>
    <dbReference type="NCBI Taxonomy" id="2732508"/>
    <lineage>
        <taxon>Bacteria</taxon>
        <taxon>Pseudomonadati</taxon>
        <taxon>Pseudomonadota</taxon>
        <taxon>Alphaproteobacteria</taxon>
        <taxon>Parvularculales</taxon>
        <taxon>Parvularculaceae</taxon>
        <taxon>Parvularcula</taxon>
    </lineage>
</organism>
<evidence type="ECO:0000256" key="7">
    <source>
        <dbReference type="ARBA" id="ARBA00033999"/>
    </source>
</evidence>
<sequence>MSNKPSLVWLREDLRFDDNPALREAADRDAPTAILYILDDETPGDFKLGGAQRWWLHYSLKALVEDVDKFGGTLILRRGDASELLPEVAKEIGAGAIFWNRRYMSWQIEQDKALKEALTDDYEVKSFNGRLLNEPWEICTKSGGPYKVYTPYWKQVQQRDVRDPLPKVQKLDVLSDSPKSDKLEDWDLLPTKPDWAEGFGPVWTPGERGARKRWLAWLKTEGAENYGEQRNRPDCDNTSRMAPHIHFGEISAVTMYREMQDKIAEREIPSDAGQTFLSEIAWREFSYNLVFHFPKMFEKPLMEKFEAFNWNDDDDAFTAWTKGQTGYPIVDAGMRQLWTEGHMHNRVRMIVGSFLVKDLLVDWRRGMDWFWDTLVCADPASNTASWQWVAGCGADASPFFRVFNPVSQGEKFDPNGDYVRRHVPELKDMPKKHIHAPWDAPRDVLAKAGVKLGETYPKPIVDHGERRKEALARYQDIK</sequence>
<comment type="similarity">
    <text evidence="10">Belongs to the DNA photolyase family.</text>
</comment>
<dbReference type="RefSeq" id="WP_173198569.1">
    <property type="nucleotide sequence ID" value="NZ_JABFCX010000002.1"/>
</dbReference>
<dbReference type="PROSITE" id="PS51645">
    <property type="entry name" value="PHR_CRY_ALPHA_BETA"/>
    <property type="match status" value="1"/>
</dbReference>
<evidence type="ECO:0000313" key="12">
    <source>
        <dbReference type="EMBL" id="NNU16392.1"/>
    </source>
</evidence>
<evidence type="ECO:0000256" key="4">
    <source>
        <dbReference type="ARBA" id="ARBA00022630"/>
    </source>
</evidence>
<comment type="catalytic activity">
    <reaction evidence="7">
        <text>cyclobutadipyrimidine (in DNA) = 2 pyrimidine residues (in DNA).</text>
        <dbReference type="EC" id="4.1.99.3"/>
    </reaction>
</comment>
<accession>A0A7Y3RN83</accession>
<evidence type="ECO:0000256" key="5">
    <source>
        <dbReference type="ARBA" id="ARBA00022827"/>
    </source>
</evidence>
<dbReference type="PROSITE" id="PS00394">
    <property type="entry name" value="DNA_PHOTOLYASES_1_1"/>
    <property type="match status" value="1"/>
</dbReference>
<evidence type="ECO:0000256" key="8">
    <source>
        <dbReference type="PIRSR" id="PIRSR602081-1"/>
    </source>
</evidence>
<dbReference type="InterPro" id="IPR036155">
    <property type="entry name" value="Crypto/Photolyase_N_sf"/>
</dbReference>
<evidence type="ECO:0000256" key="6">
    <source>
        <dbReference type="ARBA" id="ARBA00022991"/>
    </source>
</evidence>
<gene>
    <name evidence="12" type="ORF">HK107_08675</name>
</gene>
<dbReference type="InterPro" id="IPR018394">
    <property type="entry name" value="DNA_photolyase_1_CS_C"/>
</dbReference>
<dbReference type="PANTHER" id="PTHR11455">
    <property type="entry name" value="CRYPTOCHROME"/>
    <property type="match status" value="1"/>
</dbReference>
<dbReference type="FunFam" id="1.10.579.10:FF:000003">
    <property type="entry name" value="Deoxyribodipyrimidine photo-lyase"/>
    <property type="match status" value="1"/>
</dbReference>
<name>A0A7Y3RN83_9PROT</name>
<evidence type="ECO:0000256" key="3">
    <source>
        <dbReference type="ARBA" id="ARBA00014046"/>
    </source>
</evidence>
<evidence type="ECO:0000256" key="2">
    <source>
        <dbReference type="ARBA" id="ARBA00013149"/>
    </source>
</evidence>
<dbReference type="EC" id="4.1.99.3" evidence="2"/>
<keyword evidence="4 8" id="KW-0285">Flavoprotein</keyword>
<dbReference type="InterPro" id="IPR002081">
    <property type="entry name" value="Cryptochrome/DNA_photolyase_1"/>
</dbReference>
<evidence type="ECO:0000313" key="13">
    <source>
        <dbReference type="Proteomes" id="UP000536835"/>
    </source>
</evidence>
<dbReference type="Gene3D" id="1.10.579.10">
    <property type="entry name" value="DNA Cyclobutane Dipyrimidine Photolyase, subunit A, domain 3"/>
    <property type="match status" value="1"/>
</dbReference>
<dbReference type="GO" id="GO:0071949">
    <property type="term" value="F:FAD binding"/>
    <property type="evidence" value="ECO:0007669"/>
    <property type="project" value="TreeGrafter"/>
</dbReference>
<evidence type="ECO:0000256" key="1">
    <source>
        <dbReference type="ARBA" id="ARBA00001932"/>
    </source>
</evidence>
<dbReference type="InterPro" id="IPR014729">
    <property type="entry name" value="Rossmann-like_a/b/a_fold"/>
</dbReference>
<keyword evidence="6 10" id="KW-0157">Chromophore</keyword>
<feature type="site" description="Electron transfer via tryptophanyl radical" evidence="9">
    <location>
        <position position="310"/>
    </location>
</feature>
<evidence type="ECO:0000259" key="11">
    <source>
        <dbReference type="PROSITE" id="PS51645"/>
    </source>
</evidence>
<dbReference type="PANTHER" id="PTHR11455:SF9">
    <property type="entry name" value="CRYPTOCHROME CIRCADIAN CLOCK 5 ISOFORM X1"/>
    <property type="match status" value="1"/>
</dbReference>
<feature type="site" description="Electron transfer via tryptophanyl radical" evidence="9">
    <location>
        <position position="386"/>
    </location>
</feature>
<reference evidence="12 13" key="1">
    <citation type="submission" date="2020-05" db="EMBL/GenBank/DDBJ databases">
        <title>Parvularcula mediterraneae sp. nov., isolated from polypropylene straw from shallow seawater of the seashore of Laganas in Zakynthos island, Greece.</title>
        <authorList>
            <person name="Szabo I."/>
            <person name="Al-Omari J."/>
            <person name="Rado J."/>
            <person name="Szerdahelyi G.S."/>
        </authorList>
    </citation>
    <scope>NUCLEOTIDE SEQUENCE [LARGE SCALE GENOMIC DNA]</scope>
    <source>
        <strain evidence="12 13">ZS-1/3</strain>
    </source>
</reference>
<keyword evidence="13" id="KW-1185">Reference proteome</keyword>
<dbReference type="Gene3D" id="3.40.50.620">
    <property type="entry name" value="HUPs"/>
    <property type="match status" value="1"/>
</dbReference>
<dbReference type="InterPro" id="IPR036134">
    <property type="entry name" value="Crypto/Photolyase_FAD-like_sf"/>
</dbReference>
<dbReference type="InterPro" id="IPR006050">
    <property type="entry name" value="DNA_photolyase_N"/>
</dbReference>
<protein>
    <recommendedName>
        <fullName evidence="3">Deoxyribodipyrimidine photo-lyase</fullName>
        <ecNumber evidence="2">4.1.99.3</ecNumber>
    </recommendedName>
</protein>
<comment type="cofactor">
    <cofactor evidence="1">
        <name>(6R)-5,10-methylene-5,6,7,8-tetrahydrofolate</name>
        <dbReference type="ChEBI" id="CHEBI:15636"/>
    </cofactor>
</comment>
<dbReference type="Proteomes" id="UP000536835">
    <property type="component" value="Unassembled WGS sequence"/>
</dbReference>
<dbReference type="SUPFAM" id="SSF52425">
    <property type="entry name" value="Cryptochrome/photolyase, N-terminal domain"/>
    <property type="match status" value="1"/>
</dbReference>
<feature type="binding site" evidence="8">
    <location>
        <position position="276"/>
    </location>
    <ligand>
        <name>FAD</name>
        <dbReference type="ChEBI" id="CHEBI:57692"/>
    </ligand>
</feature>
<dbReference type="Pfam" id="PF03441">
    <property type="entry name" value="FAD_binding_7"/>
    <property type="match status" value="1"/>
</dbReference>
<proteinExistence type="inferred from homology"/>
<dbReference type="InterPro" id="IPR005101">
    <property type="entry name" value="Cryptochr/Photolyase_FAD-bd"/>
</dbReference>